<dbReference type="InterPro" id="IPR036869">
    <property type="entry name" value="J_dom_sf"/>
</dbReference>
<sequence length="271" mass="31109">MEDVSYSTLTTADSFKTLGLEPGATPAAVKAAYRKLCLKHHPDKARNDPGANAKFAKIREAYEVLTGKLEPAENRRRRPEPGSSNSYGERHEEPPSYSRPSYSRPSYSRPSYDRPPSYEEQAAPMHFPSSSWYPEALRQVRREIQKQLSRIPEVEQQRRDMMKVLVQLAPPASDERIGGHTTRIRQDLEEIEDDLQMLMCYVEVAQMEAGAAPSRLRSLLDQVHEGELEITRVATHLSMINMIACRAMDVEDEDDSMHMFLDMWIELIRFR</sequence>
<feature type="region of interest" description="Disordered" evidence="1">
    <location>
        <begin position="66"/>
        <end position="129"/>
    </location>
</feature>
<dbReference type="SMART" id="SM00271">
    <property type="entry name" value="DnaJ"/>
    <property type="match status" value="1"/>
</dbReference>
<feature type="compositionally biased region" description="Polar residues" evidence="1">
    <location>
        <begin position="1"/>
        <end position="14"/>
    </location>
</feature>
<dbReference type="PANTHER" id="PTHR24074">
    <property type="entry name" value="CO-CHAPERONE PROTEIN DJLA"/>
    <property type="match status" value="1"/>
</dbReference>
<dbReference type="InterPro" id="IPR001623">
    <property type="entry name" value="DnaJ_domain"/>
</dbReference>
<proteinExistence type="predicted"/>
<dbReference type="Pfam" id="PF00226">
    <property type="entry name" value="DnaJ"/>
    <property type="match status" value="1"/>
</dbReference>
<dbReference type="AlphaFoldDB" id="A0A9P9WTI8"/>
<evidence type="ECO:0000313" key="4">
    <source>
        <dbReference type="Proteomes" id="UP000829685"/>
    </source>
</evidence>
<dbReference type="PRINTS" id="PR00625">
    <property type="entry name" value="JDOMAIN"/>
</dbReference>
<gene>
    <name evidence="3" type="ORF">JX265_003034</name>
</gene>
<feature type="compositionally biased region" description="Low complexity" evidence="1">
    <location>
        <begin position="95"/>
        <end position="110"/>
    </location>
</feature>
<dbReference type="Gene3D" id="1.10.287.110">
    <property type="entry name" value="DnaJ domain"/>
    <property type="match status" value="1"/>
</dbReference>
<feature type="domain" description="J" evidence="2">
    <location>
        <begin position="13"/>
        <end position="82"/>
    </location>
</feature>
<dbReference type="SUPFAM" id="SSF46565">
    <property type="entry name" value="Chaperone J-domain"/>
    <property type="match status" value="1"/>
</dbReference>
<comment type="caution">
    <text evidence="3">The sequence shown here is derived from an EMBL/GenBank/DDBJ whole genome shotgun (WGS) entry which is preliminary data.</text>
</comment>
<dbReference type="EMBL" id="JAFIMR010000005">
    <property type="protein sequence ID" value="KAI1878857.1"/>
    <property type="molecule type" value="Genomic_DNA"/>
</dbReference>
<evidence type="ECO:0000256" key="1">
    <source>
        <dbReference type="SAM" id="MobiDB-lite"/>
    </source>
</evidence>
<evidence type="ECO:0000259" key="2">
    <source>
        <dbReference type="PROSITE" id="PS50076"/>
    </source>
</evidence>
<reference evidence="3" key="1">
    <citation type="submission" date="2021-03" db="EMBL/GenBank/DDBJ databases">
        <title>Revisited historic fungal species revealed as producer of novel bioactive compounds through whole genome sequencing and comparative genomics.</title>
        <authorList>
            <person name="Vignolle G.A."/>
            <person name="Hochenegger N."/>
            <person name="Mach R.L."/>
            <person name="Mach-Aigner A.R."/>
            <person name="Javad Rahimi M."/>
            <person name="Salim K.A."/>
            <person name="Chan C.M."/>
            <person name="Lim L.B.L."/>
            <person name="Cai F."/>
            <person name="Druzhinina I.S."/>
            <person name="U'Ren J.M."/>
            <person name="Derntl C."/>
        </authorList>
    </citation>
    <scope>NUCLEOTIDE SEQUENCE</scope>
    <source>
        <strain evidence="3">TUCIM 5799</strain>
    </source>
</reference>
<keyword evidence="4" id="KW-1185">Reference proteome</keyword>
<organism evidence="3 4">
    <name type="scientific">Neoarthrinium moseri</name>
    <dbReference type="NCBI Taxonomy" id="1658444"/>
    <lineage>
        <taxon>Eukaryota</taxon>
        <taxon>Fungi</taxon>
        <taxon>Dikarya</taxon>
        <taxon>Ascomycota</taxon>
        <taxon>Pezizomycotina</taxon>
        <taxon>Sordariomycetes</taxon>
        <taxon>Xylariomycetidae</taxon>
        <taxon>Amphisphaeriales</taxon>
        <taxon>Apiosporaceae</taxon>
        <taxon>Neoarthrinium</taxon>
    </lineage>
</organism>
<dbReference type="CDD" id="cd06257">
    <property type="entry name" value="DnaJ"/>
    <property type="match status" value="1"/>
</dbReference>
<dbReference type="PROSITE" id="PS50076">
    <property type="entry name" value="DNAJ_2"/>
    <property type="match status" value="1"/>
</dbReference>
<feature type="region of interest" description="Disordered" evidence="1">
    <location>
        <begin position="1"/>
        <end position="23"/>
    </location>
</feature>
<dbReference type="Proteomes" id="UP000829685">
    <property type="component" value="Unassembled WGS sequence"/>
</dbReference>
<evidence type="ECO:0000313" key="3">
    <source>
        <dbReference type="EMBL" id="KAI1878857.1"/>
    </source>
</evidence>
<dbReference type="InterPro" id="IPR050817">
    <property type="entry name" value="DjlA_DnaK_co-chaperone"/>
</dbReference>
<protein>
    <recommendedName>
        <fullName evidence="2">J domain-containing protein</fullName>
    </recommendedName>
</protein>
<name>A0A9P9WTI8_9PEZI</name>
<accession>A0A9P9WTI8</accession>